<evidence type="ECO:0000256" key="1">
    <source>
        <dbReference type="ARBA" id="ARBA00006096"/>
    </source>
</evidence>
<dbReference type="OrthoDB" id="10253650at2759"/>
<dbReference type="InterPro" id="IPR000667">
    <property type="entry name" value="Peptidase_S13"/>
</dbReference>
<keyword evidence="2" id="KW-0378">Hydrolase</keyword>
<dbReference type="Gene3D" id="3.40.710.10">
    <property type="entry name" value="DD-peptidase/beta-lactamase superfamily"/>
    <property type="match status" value="1"/>
</dbReference>
<dbReference type="GO" id="GO:0000270">
    <property type="term" value="P:peptidoglycan metabolic process"/>
    <property type="evidence" value="ECO:0007669"/>
    <property type="project" value="TreeGrafter"/>
</dbReference>
<feature type="signal peptide" evidence="3">
    <location>
        <begin position="1"/>
        <end position="22"/>
    </location>
</feature>
<gene>
    <name evidence="4" type="ORF">DLAC_10307</name>
</gene>
<dbReference type="PANTHER" id="PTHR30023">
    <property type="entry name" value="D-ALANYL-D-ALANINE CARBOXYPEPTIDASE"/>
    <property type="match status" value="1"/>
</dbReference>
<dbReference type="EMBL" id="LODT01000042">
    <property type="protein sequence ID" value="KYQ89079.1"/>
    <property type="molecule type" value="Genomic_DNA"/>
</dbReference>
<dbReference type="InParanoid" id="A0A151Z528"/>
<accession>A0A151Z528</accession>
<dbReference type="GO" id="GO:0006508">
    <property type="term" value="P:proteolysis"/>
    <property type="evidence" value="ECO:0007669"/>
    <property type="project" value="InterPro"/>
</dbReference>
<dbReference type="AlphaFoldDB" id="A0A151Z528"/>
<comment type="similarity">
    <text evidence="1">Belongs to the peptidase S13 family.</text>
</comment>
<proteinExistence type="inferred from homology"/>
<evidence type="ECO:0000256" key="2">
    <source>
        <dbReference type="ARBA" id="ARBA00022801"/>
    </source>
</evidence>
<keyword evidence="5" id="KW-1185">Reference proteome</keyword>
<keyword evidence="3" id="KW-0732">Signal</keyword>
<protein>
    <submittedName>
        <fullName evidence="4">Putative peptidase S13</fullName>
    </submittedName>
</protein>
<dbReference type="OMA" id="DGTMRKR"/>
<dbReference type="PRINTS" id="PR00922">
    <property type="entry name" value="DADACBPTASE3"/>
</dbReference>
<dbReference type="GO" id="GO:0004185">
    <property type="term" value="F:serine-type carboxypeptidase activity"/>
    <property type="evidence" value="ECO:0007669"/>
    <property type="project" value="InterPro"/>
</dbReference>
<dbReference type="NCBIfam" id="TIGR00666">
    <property type="entry name" value="PBP4"/>
    <property type="match status" value="1"/>
</dbReference>
<reference evidence="4 5" key="1">
    <citation type="submission" date="2015-12" db="EMBL/GenBank/DDBJ databases">
        <title>Dictyostelia acquired genes for synthesis and detection of signals that induce cell-type specialization by lateral gene transfer from prokaryotes.</title>
        <authorList>
            <person name="Gloeckner G."/>
            <person name="Schaap P."/>
        </authorList>
    </citation>
    <scope>NUCLEOTIDE SEQUENCE [LARGE SCALE GENOMIC DNA]</scope>
    <source>
        <strain evidence="4 5">TK</strain>
    </source>
</reference>
<evidence type="ECO:0000313" key="5">
    <source>
        <dbReference type="Proteomes" id="UP000076078"/>
    </source>
</evidence>
<evidence type="ECO:0000313" key="4">
    <source>
        <dbReference type="EMBL" id="KYQ89079.1"/>
    </source>
</evidence>
<dbReference type="Pfam" id="PF02113">
    <property type="entry name" value="Peptidase_S13"/>
    <property type="match status" value="1"/>
</dbReference>
<sequence>MKNIFKVWVIVLVLVAVGLVQSESYSPSEIPSLINGILSNCSNYDCYGVEWGLVIDIYNPSGNGGPVNIYNFNENQMFTPASNTKLFTTSSIFYTFGEDYTIETPFYTQELFVPGVELDHICVKGLGDPSITTQQLANAAQFFSKAASVGSLILDTSFYVDDNFNIPTTWMFEDLTSTYGALPTPLIINENTINIILTPSPNLGQAPTVSFQNPGEETYLTYVNNAVTTDESSNNTISLSFRMTSGVVYINGNLPYRVDGEYIFQIPILDPDQYFFTVFGAMLKEQGLYVNEYAYGLCNTTENRSYVTISPPLSEMLNYTLLNSDNLYAETFLRLLGSNNYNSYPEGTQTWLKGLYSIVEILNINTDYFDQADGSGLSRINYFTPQAFIELIESIYFNAGDPDHDYLSYLPVGGVSGTLSDRFIGTPAQGVVHAKTGSMMGVNSLSGLISQNLQDPPANQPIIFFSILQNNGQKITDGHLIPVIDEIVVLLSQIQF</sequence>
<organism evidence="4 5">
    <name type="scientific">Tieghemostelium lacteum</name>
    <name type="common">Slime mold</name>
    <name type="synonym">Dictyostelium lacteum</name>
    <dbReference type="NCBI Taxonomy" id="361077"/>
    <lineage>
        <taxon>Eukaryota</taxon>
        <taxon>Amoebozoa</taxon>
        <taxon>Evosea</taxon>
        <taxon>Eumycetozoa</taxon>
        <taxon>Dictyostelia</taxon>
        <taxon>Dictyosteliales</taxon>
        <taxon>Raperosteliaceae</taxon>
        <taxon>Tieghemostelium</taxon>
    </lineage>
</organism>
<name>A0A151Z528_TIELA</name>
<evidence type="ECO:0000256" key="3">
    <source>
        <dbReference type="SAM" id="SignalP"/>
    </source>
</evidence>
<dbReference type="SUPFAM" id="SSF56601">
    <property type="entry name" value="beta-lactamase/transpeptidase-like"/>
    <property type="match status" value="1"/>
</dbReference>
<comment type="caution">
    <text evidence="4">The sequence shown here is derived from an EMBL/GenBank/DDBJ whole genome shotgun (WGS) entry which is preliminary data.</text>
</comment>
<dbReference type="PANTHER" id="PTHR30023:SF0">
    <property type="entry name" value="PENICILLIN-SENSITIVE CARBOXYPEPTIDASE A"/>
    <property type="match status" value="1"/>
</dbReference>
<dbReference type="InterPro" id="IPR012338">
    <property type="entry name" value="Beta-lactam/transpept-like"/>
</dbReference>
<dbReference type="Proteomes" id="UP000076078">
    <property type="component" value="Unassembled WGS sequence"/>
</dbReference>
<feature type="chain" id="PRO_5007592833" evidence="3">
    <location>
        <begin position="23"/>
        <end position="496"/>
    </location>
</feature>